<name>A0A1I4JFT6_9GAMM</name>
<evidence type="ECO:0000313" key="6">
    <source>
        <dbReference type="Proteomes" id="UP000186599"/>
    </source>
</evidence>
<dbReference type="CDD" id="cd01454">
    <property type="entry name" value="vWA_norD_type"/>
    <property type="match status" value="1"/>
</dbReference>
<dbReference type="InterPro" id="IPR051928">
    <property type="entry name" value="NorD/CobT"/>
</dbReference>
<dbReference type="AlphaFoldDB" id="A0A1I4JFT6"/>
<evidence type="ECO:0000259" key="2">
    <source>
        <dbReference type="PROSITE" id="PS50234"/>
    </source>
</evidence>
<reference evidence="5 8" key="2">
    <citation type="submission" date="2019-04" db="EMBL/GenBank/DDBJ databases">
        <title>Crypto-aerobic microbial life in anoxic (sulfidic) marine sediments.</title>
        <authorList>
            <person name="Bhattacharya S."/>
            <person name="Roy C."/>
            <person name="Mondal N."/>
            <person name="Sarkar J."/>
            <person name="Mandal S."/>
            <person name="Rameez M.J."/>
            <person name="Ghosh W."/>
        </authorList>
    </citation>
    <scope>NUCLEOTIDE SEQUENCE [LARGE SCALE GENOMIC DNA]</scope>
    <source>
        <strain evidence="5 8">SBBB</strain>
    </source>
</reference>
<feature type="region of interest" description="Disordered" evidence="1">
    <location>
        <begin position="210"/>
        <end position="242"/>
    </location>
</feature>
<evidence type="ECO:0000256" key="1">
    <source>
        <dbReference type="SAM" id="MobiDB-lite"/>
    </source>
</evidence>
<dbReference type="SMART" id="SM00327">
    <property type="entry name" value="VWA"/>
    <property type="match status" value="1"/>
</dbReference>
<dbReference type="EMBL" id="SWAV01000004">
    <property type="protein sequence ID" value="TKA90861.1"/>
    <property type="molecule type" value="Genomic_DNA"/>
</dbReference>
<evidence type="ECO:0000313" key="7">
    <source>
        <dbReference type="Proteomes" id="UP000186904"/>
    </source>
</evidence>
<reference evidence="6 7" key="1">
    <citation type="submission" date="2016-10" db="EMBL/GenBank/DDBJ databases">
        <authorList>
            <person name="de Groot N.N."/>
        </authorList>
    </citation>
    <scope>NUCLEOTIDE SEQUENCE [LARGE SCALE GENOMIC DNA]</scope>
    <source>
        <strain evidence="4 6">CGMCC 1.9095</strain>
        <strain evidence="3 7">DSM 22558</strain>
    </source>
</reference>
<dbReference type="EMBL" id="FOGN01000001">
    <property type="protein sequence ID" value="SER60518.1"/>
    <property type="molecule type" value="Genomic_DNA"/>
</dbReference>
<dbReference type="Proteomes" id="UP000305198">
    <property type="component" value="Unassembled WGS sequence"/>
</dbReference>
<evidence type="ECO:0000313" key="8">
    <source>
        <dbReference type="Proteomes" id="UP000305198"/>
    </source>
</evidence>
<dbReference type="Gene3D" id="3.40.50.410">
    <property type="entry name" value="von Willebrand factor, type A domain"/>
    <property type="match status" value="1"/>
</dbReference>
<organism evidence="4 6">
    <name type="scientific">Halopseudomonas bauzanensis</name>
    <dbReference type="NCBI Taxonomy" id="653930"/>
    <lineage>
        <taxon>Bacteria</taxon>
        <taxon>Pseudomonadati</taxon>
        <taxon>Pseudomonadota</taxon>
        <taxon>Gammaproteobacteria</taxon>
        <taxon>Pseudomonadales</taxon>
        <taxon>Pseudomonadaceae</taxon>
        <taxon>Halopseudomonas</taxon>
    </lineage>
</organism>
<sequence length="614" mass="69376">MEEAVGIRWHKLITRLAGNGFPAAQIHLDDEGPRLAMVFRALSGDPGLTIKASTERSINTWRPLAHRLAGTGRRHALAWREADALRVPESLAVFPDKRMNRDLYLWLTAMASLAESDTSDDWLQANQQLVLKTLAAYPGLTGLYQRLAECLVDIRRAQRKLPAIQAAREAVLQAALLTPDNLSRLPAAPGEPWPVPLWLYPRAEEVRSIPSAANDDGKDGESNGNGKVRQSKQRKQGRYIDDPNKRNGLMIFRLESLFSWSEFVPVDRCEDDQDDDDAERIAEDLDYLTLSRNPSTSASRIKLDMDLPSASEDDIPLTDGCLFPEWDWKQQQLKDNHCRVIPMLPRNAEPAPMPERLGALANSLRQRFEGLRPQRVWEKRQPSGALLDLDACLHHAAQVRRGRASSHPALWRRETARHRDLSCLVLADLSLSTEAWADNTHQVIEVIRDSLHLLGEALDAGQDDFAMYGFSSRRRDHVRFNLIKNFAEPWSEAIHGRIKALKPGYYTRMGAAIRQATDILKDKPAEQRLLLLLTDGKPNDLDVYEGRYGMEDTRQALLEARQAGIQPFCVTIDQQAADYLPYLFGQQRYQLIHQAAELPSLLPKLYLLLTGRAN</sequence>
<evidence type="ECO:0000313" key="3">
    <source>
        <dbReference type="EMBL" id="SER60518.1"/>
    </source>
</evidence>
<gene>
    <name evidence="5" type="ORF">FA869_12465</name>
    <name evidence="4" type="ORF">SAMN04487855_0562</name>
    <name evidence="3" type="ORF">SAMN05216589_1064</name>
</gene>
<dbReference type="PANTHER" id="PTHR41248">
    <property type="entry name" value="NORD PROTEIN"/>
    <property type="match status" value="1"/>
</dbReference>
<proteinExistence type="predicted"/>
<dbReference type="PROSITE" id="PS50234">
    <property type="entry name" value="VWFA"/>
    <property type="match status" value="1"/>
</dbReference>
<dbReference type="RefSeq" id="WP_074778174.1">
    <property type="nucleotide sequence ID" value="NZ_FOGN01000001.1"/>
</dbReference>
<dbReference type="OrthoDB" id="9758211at2"/>
<keyword evidence="6" id="KW-1185">Reference proteome</keyword>
<dbReference type="Pfam" id="PF00092">
    <property type="entry name" value="VWA"/>
    <property type="match status" value="1"/>
</dbReference>
<feature type="domain" description="VWFA" evidence="2">
    <location>
        <begin position="420"/>
        <end position="605"/>
    </location>
</feature>
<protein>
    <submittedName>
        <fullName evidence="4">Nitric oxide reductase NorD protein</fullName>
    </submittedName>
    <submittedName>
        <fullName evidence="5">VWA domain-containing protein</fullName>
    </submittedName>
</protein>
<dbReference type="PANTHER" id="PTHR41248:SF1">
    <property type="entry name" value="NORD PROTEIN"/>
    <property type="match status" value="1"/>
</dbReference>
<dbReference type="InterPro" id="IPR036465">
    <property type="entry name" value="vWFA_dom_sf"/>
</dbReference>
<dbReference type="InterPro" id="IPR002035">
    <property type="entry name" value="VWF_A"/>
</dbReference>
<evidence type="ECO:0000313" key="5">
    <source>
        <dbReference type="EMBL" id="TKA90861.1"/>
    </source>
</evidence>
<dbReference type="Proteomes" id="UP000186904">
    <property type="component" value="Unassembled WGS sequence"/>
</dbReference>
<accession>A0A1I4JFT6</accession>
<dbReference type="STRING" id="653930.SAMN05216589_1064"/>
<dbReference type="Proteomes" id="UP000186599">
    <property type="component" value="Unassembled WGS sequence"/>
</dbReference>
<evidence type="ECO:0000313" key="4">
    <source>
        <dbReference type="EMBL" id="SFL65420.1"/>
    </source>
</evidence>
<dbReference type="EMBL" id="FOUA01000001">
    <property type="protein sequence ID" value="SFL65420.1"/>
    <property type="molecule type" value="Genomic_DNA"/>
</dbReference>
<dbReference type="SUPFAM" id="SSF53300">
    <property type="entry name" value="vWA-like"/>
    <property type="match status" value="1"/>
</dbReference>